<evidence type="ECO:0000313" key="3">
    <source>
        <dbReference type="Proteomes" id="UP000756132"/>
    </source>
</evidence>
<keyword evidence="1" id="KW-0732">Signal</keyword>
<proteinExistence type="predicted"/>
<dbReference type="KEGG" id="ffu:CLAFUR5_08394"/>
<name>A0A9Q8P688_PASFU</name>
<keyword evidence="3" id="KW-1185">Reference proteome</keyword>
<sequence>MYRIAINAVVGIAFTAILAHAAGVQPEKRDLPVDHGCIPCKGGDRAYYKAASHAFAMVDRKLIAEGKASFGQTFEEGYQPKLCEAHGVNCVTAGKGVTWTGGTKHQGLTAPVGRWKREDGTETIAWPYWQSTLQWTCDGGSGTTYNAHCTIFTCAKGTMRADISTGGSVQGDGQGDDFAQNVCGCFPRHYLDTDITFTQMDESS</sequence>
<reference evidence="2" key="2">
    <citation type="journal article" date="2022" name="Microb. Genom.">
        <title>A chromosome-scale genome assembly of the tomato pathogen Cladosporium fulvum reveals a compartmentalized genome architecture and the presence of a dispensable chromosome.</title>
        <authorList>
            <person name="Zaccaron A.Z."/>
            <person name="Chen L.H."/>
            <person name="Samaras A."/>
            <person name="Stergiopoulos I."/>
        </authorList>
    </citation>
    <scope>NUCLEOTIDE SEQUENCE</scope>
    <source>
        <strain evidence="2">Race5_Kim</strain>
    </source>
</reference>
<accession>A0A9Q8P688</accession>
<evidence type="ECO:0000313" key="2">
    <source>
        <dbReference type="EMBL" id="UJO14744.1"/>
    </source>
</evidence>
<evidence type="ECO:0000256" key="1">
    <source>
        <dbReference type="SAM" id="SignalP"/>
    </source>
</evidence>
<feature type="chain" id="PRO_5040230453" description="Secreted protein" evidence="1">
    <location>
        <begin position="22"/>
        <end position="204"/>
    </location>
</feature>
<reference evidence="2" key="1">
    <citation type="submission" date="2021-12" db="EMBL/GenBank/DDBJ databases">
        <authorList>
            <person name="Zaccaron A."/>
            <person name="Stergiopoulos I."/>
        </authorList>
    </citation>
    <scope>NUCLEOTIDE SEQUENCE</scope>
    <source>
        <strain evidence="2">Race5_Kim</strain>
    </source>
</reference>
<dbReference type="Proteomes" id="UP000756132">
    <property type="component" value="Chromosome 3"/>
</dbReference>
<organism evidence="2 3">
    <name type="scientific">Passalora fulva</name>
    <name type="common">Tomato leaf mold</name>
    <name type="synonym">Cladosporium fulvum</name>
    <dbReference type="NCBI Taxonomy" id="5499"/>
    <lineage>
        <taxon>Eukaryota</taxon>
        <taxon>Fungi</taxon>
        <taxon>Dikarya</taxon>
        <taxon>Ascomycota</taxon>
        <taxon>Pezizomycotina</taxon>
        <taxon>Dothideomycetes</taxon>
        <taxon>Dothideomycetidae</taxon>
        <taxon>Mycosphaerellales</taxon>
        <taxon>Mycosphaerellaceae</taxon>
        <taxon>Fulvia</taxon>
    </lineage>
</organism>
<dbReference type="RefSeq" id="XP_047759110.1">
    <property type="nucleotide sequence ID" value="XM_047907542.1"/>
</dbReference>
<dbReference type="EMBL" id="CP090165">
    <property type="protein sequence ID" value="UJO14744.1"/>
    <property type="molecule type" value="Genomic_DNA"/>
</dbReference>
<protein>
    <recommendedName>
        <fullName evidence="4">Secreted protein</fullName>
    </recommendedName>
</protein>
<evidence type="ECO:0008006" key="4">
    <source>
        <dbReference type="Google" id="ProtNLM"/>
    </source>
</evidence>
<dbReference type="GeneID" id="71988272"/>
<dbReference type="OrthoDB" id="2500614at2759"/>
<gene>
    <name evidence="2" type="ORF">CLAFUR5_08394</name>
</gene>
<feature type="signal peptide" evidence="1">
    <location>
        <begin position="1"/>
        <end position="21"/>
    </location>
</feature>
<dbReference type="AlphaFoldDB" id="A0A9Q8P688"/>